<proteinExistence type="predicted"/>
<keyword evidence="1" id="KW-0732">Signal</keyword>
<sequence>MRCRCSLILPAVLLCLSAGCSKFVPDSGRDAAVTVGSDVLYRDEIAAVVPEGTAADDSAAMVRDYVRRWATDAILYDKARRNIKNSVEIDDMVERYRRSLTIYHYLQDFVAERMPDITDSEVEEFYRADSARFVLKDDIVRGVMIAVPLGVAGLDELGSRMRRLGSEDIEYIEKFSYKSAVSYDYFVDRWVNYTTLRKKMPLPEKISDITGRTPFYEVRDSSSVYLIHISDYRLSGTVAPFAYISAKVREVLYNKKKKDFIIEFERSLYDDAVESGEVKFGHDVR</sequence>
<dbReference type="PROSITE" id="PS51257">
    <property type="entry name" value="PROKAR_LIPOPROTEIN"/>
    <property type="match status" value="1"/>
</dbReference>
<gene>
    <name evidence="2" type="ORF">IAC51_04900</name>
</gene>
<feature type="signal peptide" evidence="1">
    <location>
        <begin position="1"/>
        <end position="22"/>
    </location>
</feature>
<reference evidence="2" key="2">
    <citation type="journal article" date="2021" name="PeerJ">
        <title>Extensive microbial diversity within the chicken gut microbiome revealed by metagenomics and culture.</title>
        <authorList>
            <person name="Gilroy R."/>
            <person name="Ravi A."/>
            <person name="Getino M."/>
            <person name="Pursley I."/>
            <person name="Horton D.L."/>
            <person name="Alikhan N.F."/>
            <person name="Baker D."/>
            <person name="Gharbi K."/>
            <person name="Hall N."/>
            <person name="Watson M."/>
            <person name="Adriaenssens E.M."/>
            <person name="Foster-Nyarko E."/>
            <person name="Jarju S."/>
            <person name="Secka A."/>
            <person name="Antonio M."/>
            <person name="Oren A."/>
            <person name="Chaudhuri R.R."/>
            <person name="La Ragione R."/>
            <person name="Hildebrand F."/>
            <person name="Pallen M.J."/>
        </authorList>
    </citation>
    <scope>NUCLEOTIDE SEQUENCE</scope>
    <source>
        <strain evidence="2">3924</strain>
    </source>
</reference>
<accession>A0A940DL66</accession>
<reference evidence="2" key="1">
    <citation type="submission" date="2020-10" db="EMBL/GenBank/DDBJ databases">
        <authorList>
            <person name="Gilroy R."/>
        </authorList>
    </citation>
    <scope>NUCLEOTIDE SEQUENCE</scope>
    <source>
        <strain evidence="2">3924</strain>
    </source>
</reference>
<organism evidence="2 3">
    <name type="scientific">Candidatus Aphodosoma intestinipullorum</name>
    <dbReference type="NCBI Taxonomy" id="2840674"/>
    <lineage>
        <taxon>Bacteria</taxon>
        <taxon>Pseudomonadati</taxon>
        <taxon>Bacteroidota</taxon>
        <taxon>Bacteroidia</taxon>
        <taxon>Bacteroidales</taxon>
        <taxon>Candidatus Aphodosoma</taxon>
    </lineage>
</organism>
<comment type="caution">
    <text evidence="2">The sequence shown here is derived from an EMBL/GenBank/DDBJ whole genome shotgun (WGS) entry which is preliminary data.</text>
</comment>
<dbReference type="EMBL" id="JADIMV010000082">
    <property type="protein sequence ID" value="MBO8439972.1"/>
    <property type="molecule type" value="Genomic_DNA"/>
</dbReference>
<protein>
    <recommendedName>
        <fullName evidence="4">Peptidyl-prolyl cis-trans isomerase</fullName>
    </recommendedName>
</protein>
<feature type="chain" id="PRO_5037543303" description="Peptidyl-prolyl cis-trans isomerase" evidence="1">
    <location>
        <begin position="23"/>
        <end position="285"/>
    </location>
</feature>
<dbReference type="AlphaFoldDB" id="A0A940DL66"/>
<evidence type="ECO:0000313" key="3">
    <source>
        <dbReference type="Proteomes" id="UP000712007"/>
    </source>
</evidence>
<dbReference type="Proteomes" id="UP000712007">
    <property type="component" value="Unassembled WGS sequence"/>
</dbReference>
<evidence type="ECO:0008006" key="4">
    <source>
        <dbReference type="Google" id="ProtNLM"/>
    </source>
</evidence>
<evidence type="ECO:0000313" key="2">
    <source>
        <dbReference type="EMBL" id="MBO8439972.1"/>
    </source>
</evidence>
<evidence type="ECO:0000256" key="1">
    <source>
        <dbReference type="SAM" id="SignalP"/>
    </source>
</evidence>
<name>A0A940DL66_9BACT</name>